<organism evidence="1 2">
    <name type="scientific">Pseudopithomyces chartarum</name>
    <dbReference type="NCBI Taxonomy" id="1892770"/>
    <lineage>
        <taxon>Eukaryota</taxon>
        <taxon>Fungi</taxon>
        <taxon>Dikarya</taxon>
        <taxon>Ascomycota</taxon>
        <taxon>Pezizomycotina</taxon>
        <taxon>Dothideomycetes</taxon>
        <taxon>Pleosporomycetidae</taxon>
        <taxon>Pleosporales</taxon>
        <taxon>Massarineae</taxon>
        <taxon>Didymosphaeriaceae</taxon>
        <taxon>Pseudopithomyces</taxon>
    </lineage>
</organism>
<evidence type="ECO:0000313" key="1">
    <source>
        <dbReference type="EMBL" id="KAK3216555.1"/>
    </source>
</evidence>
<proteinExistence type="predicted"/>
<dbReference type="AlphaFoldDB" id="A0AAN6M7E2"/>
<protein>
    <submittedName>
        <fullName evidence="1">Uncharacterized protein</fullName>
    </submittedName>
</protein>
<comment type="caution">
    <text evidence="1">The sequence shown here is derived from an EMBL/GenBank/DDBJ whole genome shotgun (WGS) entry which is preliminary data.</text>
</comment>
<keyword evidence="2" id="KW-1185">Reference proteome</keyword>
<accession>A0AAN6M7E2</accession>
<gene>
    <name evidence="1" type="ORF">GRF29_1g157507</name>
</gene>
<name>A0AAN6M7E2_9PLEO</name>
<evidence type="ECO:0000313" key="2">
    <source>
        <dbReference type="Proteomes" id="UP001280581"/>
    </source>
</evidence>
<dbReference type="EMBL" id="WVTA01000001">
    <property type="protein sequence ID" value="KAK3216555.1"/>
    <property type="molecule type" value="Genomic_DNA"/>
</dbReference>
<feature type="non-terminal residue" evidence="1">
    <location>
        <position position="1"/>
    </location>
</feature>
<reference evidence="1 2" key="1">
    <citation type="submission" date="2021-02" db="EMBL/GenBank/DDBJ databases">
        <title>Genome assembly of Pseudopithomyces chartarum.</title>
        <authorList>
            <person name="Jauregui R."/>
            <person name="Singh J."/>
            <person name="Voisey C."/>
        </authorList>
    </citation>
    <scope>NUCLEOTIDE SEQUENCE [LARGE SCALE GENOMIC DNA]</scope>
    <source>
        <strain evidence="1 2">AGR01</strain>
    </source>
</reference>
<sequence>AQALESHVIAYHMMIAVAPANAQMASILIGHLDTFLGLGQLDACLIREKDSTSQVEICAAHEKRAVDQVVACKKDISSQVEIYAAREKRAIDQRTACTLREKDSSSQAEICAARESRAADQLAACKKVSSEQSEIYAAREKRVAEQLEFCTARGNDLVGKLGSCAAREKDLLSQLDASVAQGKSLDDQLKAVRKLTVLHALKKAEIKAQIAELEGKPLPYTFKGCYPDTDARIFNAATSSILEPEMVMDVIVPGN</sequence>
<dbReference type="Proteomes" id="UP001280581">
    <property type="component" value="Unassembled WGS sequence"/>
</dbReference>